<dbReference type="InterPro" id="IPR002178">
    <property type="entry name" value="PTS_EIIA_type-2_dom"/>
</dbReference>
<dbReference type="CDD" id="cd00211">
    <property type="entry name" value="PTS_IIA_fru"/>
    <property type="match status" value="1"/>
</dbReference>
<gene>
    <name evidence="2" type="ORF">SAMN04489765_1800</name>
</gene>
<dbReference type="InterPro" id="IPR051541">
    <property type="entry name" value="PTS_SugarTrans_NitroReg"/>
</dbReference>
<evidence type="ECO:0000313" key="3">
    <source>
        <dbReference type="Proteomes" id="UP000183053"/>
    </source>
</evidence>
<evidence type="ECO:0000259" key="1">
    <source>
        <dbReference type="PROSITE" id="PS51094"/>
    </source>
</evidence>
<keyword evidence="3" id="KW-1185">Reference proteome</keyword>
<dbReference type="STRING" id="47312.SAMN04489765_1800"/>
<feature type="domain" description="PTS EIIA type-2" evidence="1">
    <location>
        <begin position="3"/>
        <end position="150"/>
    </location>
</feature>
<accession>A0A1H1DN47</accession>
<reference evidence="3" key="1">
    <citation type="submission" date="2016-10" db="EMBL/GenBank/DDBJ databases">
        <authorList>
            <person name="Varghese N."/>
            <person name="Submissions S."/>
        </authorList>
    </citation>
    <scope>NUCLEOTIDE SEQUENCE [LARGE SCALE GENOMIC DNA]</scope>
    <source>
        <strain evidence="3">DSM 44142</strain>
    </source>
</reference>
<dbReference type="InterPro" id="IPR016152">
    <property type="entry name" value="PTrfase/Anion_transptr"/>
</dbReference>
<dbReference type="RefSeq" id="WP_068565898.1">
    <property type="nucleotide sequence ID" value="NZ_FNLF01000002.1"/>
</dbReference>
<protein>
    <submittedName>
        <fullName evidence="2">PTS system IIA component, Gat family</fullName>
    </submittedName>
</protein>
<dbReference type="PANTHER" id="PTHR47738:SF3">
    <property type="entry name" value="PHOSPHOTRANSFERASE SYSTEM MANNITOL_FRUCTOSE-SPECIFIC IIA DOMAIN CONTAINING PROTEIN"/>
    <property type="match status" value="1"/>
</dbReference>
<dbReference type="Proteomes" id="UP000183053">
    <property type="component" value="Unassembled WGS sequence"/>
</dbReference>
<proteinExistence type="predicted"/>
<name>A0A1H1DN47_9ACTN</name>
<dbReference type="EMBL" id="FNLF01000002">
    <property type="protein sequence ID" value="SDQ77648.1"/>
    <property type="molecule type" value="Genomic_DNA"/>
</dbReference>
<dbReference type="OrthoDB" id="9814222at2"/>
<dbReference type="PROSITE" id="PS51094">
    <property type="entry name" value="PTS_EIIA_TYPE_2"/>
    <property type="match status" value="1"/>
</dbReference>
<dbReference type="Gene3D" id="3.40.930.10">
    <property type="entry name" value="Mannitol-specific EII, Chain A"/>
    <property type="match status" value="1"/>
</dbReference>
<dbReference type="SUPFAM" id="SSF55804">
    <property type="entry name" value="Phoshotransferase/anion transport protein"/>
    <property type="match status" value="1"/>
</dbReference>
<sequence length="150" mass="15673">MTLRVVTHDTLLDFTAEDPATVIRAVGAVLNDAGTVTPDYVEAMLDRETQYPTGLATEPVAIAVPHATAGDAVLHSSIGFARLSPPVAFAEMGTSDGRTVDVGFVFALAVSPDEHLGTLTSLLRLAQEESDLLSEATVEAITAAIGRALR</sequence>
<organism evidence="2 3">
    <name type="scientific">Tsukamurella pulmonis</name>
    <dbReference type="NCBI Taxonomy" id="47312"/>
    <lineage>
        <taxon>Bacteria</taxon>
        <taxon>Bacillati</taxon>
        <taxon>Actinomycetota</taxon>
        <taxon>Actinomycetes</taxon>
        <taxon>Mycobacteriales</taxon>
        <taxon>Tsukamurellaceae</taxon>
        <taxon>Tsukamurella</taxon>
    </lineage>
</organism>
<dbReference type="PANTHER" id="PTHR47738">
    <property type="entry name" value="PTS SYSTEM FRUCTOSE-LIKE EIIA COMPONENT-RELATED"/>
    <property type="match status" value="1"/>
</dbReference>
<evidence type="ECO:0000313" key="2">
    <source>
        <dbReference type="EMBL" id="SDQ77648.1"/>
    </source>
</evidence>
<dbReference type="Pfam" id="PF00359">
    <property type="entry name" value="PTS_EIIA_2"/>
    <property type="match status" value="1"/>
</dbReference>
<dbReference type="AlphaFoldDB" id="A0A1H1DN47"/>